<accession>A0A1Z4NAE5</accession>
<feature type="region of interest" description="Disordered" evidence="1">
    <location>
        <begin position="1"/>
        <end position="59"/>
    </location>
</feature>
<keyword evidence="4" id="KW-1185">Reference proteome</keyword>
<dbReference type="PROSITE" id="PS50914">
    <property type="entry name" value="BON"/>
    <property type="match status" value="1"/>
</dbReference>
<gene>
    <name evidence="3" type="ORF">NIES37_67160</name>
</gene>
<reference evidence="3 4" key="1">
    <citation type="submission" date="2017-06" db="EMBL/GenBank/DDBJ databases">
        <title>Genome sequencing of cyanobaciteial culture collection at National Institute for Environmental Studies (NIES).</title>
        <authorList>
            <person name="Hirose Y."/>
            <person name="Shimura Y."/>
            <person name="Fujisawa T."/>
            <person name="Nakamura Y."/>
            <person name="Kawachi M."/>
        </authorList>
    </citation>
    <scope>NUCLEOTIDE SEQUENCE [LARGE SCALE GENOMIC DNA]</scope>
    <source>
        <strain evidence="3 4">NIES-37</strain>
    </source>
</reference>
<evidence type="ECO:0000313" key="4">
    <source>
        <dbReference type="Proteomes" id="UP000218785"/>
    </source>
</evidence>
<proteinExistence type="predicted"/>
<evidence type="ECO:0000313" key="3">
    <source>
        <dbReference type="EMBL" id="BAZ02703.1"/>
    </source>
</evidence>
<dbReference type="EMBL" id="AP018248">
    <property type="protein sequence ID" value="BAZ02703.1"/>
    <property type="molecule type" value="Genomic_DNA"/>
</dbReference>
<feature type="domain" description="BON" evidence="2">
    <location>
        <begin position="63"/>
        <end position="133"/>
    </location>
</feature>
<feature type="compositionally biased region" description="Basic and acidic residues" evidence="1">
    <location>
        <begin position="37"/>
        <end position="46"/>
    </location>
</feature>
<evidence type="ECO:0000256" key="1">
    <source>
        <dbReference type="SAM" id="MobiDB-lite"/>
    </source>
</evidence>
<dbReference type="KEGG" id="ttq:NIES37_67160"/>
<protein>
    <recommendedName>
        <fullName evidence="2">BON domain-containing protein</fullName>
    </recommendedName>
</protein>
<name>A0A1Z4NAE5_9CYAN</name>
<sequence>MSWLKRVCEQETSSLLKTRDAGQSETSMSPGLTGEYDQARREKAGEHQPPPPPEYMGLEGEYDQLGLAKRVAEAFEQAPHIDEIETLQICQDGNTIVLKGSVSSQDILNALEGVAAKVDGTKGVDTTEVTIAA</sequence>
<dbReference type="InterPro" id="IPR007055">
    <property type="entry name" value="BON_dom"/>
</dbReference>
<dbReference type="Proteomes" id="UP000218785">
    <property type="component" value="Chromosome"/>
</dbReference>
<dbReference type="AlphaFoldDB" id="A0A1Z4NAE5"/>
<organism evidence="3 4">
    <name type="scientific">Tolypothrix tenuis PCC 7101</name>
    <dbReference type="NCBI Taxonomy" id="231146"/>
    <lineage>
        <taxon>Bacteria</taxon>
        <taxon>Bacillati</taxon>
        <taxon>Cyanobacteriota</taxon>
        <taxon>Cyanophyceae</taxon>
        <taxon>Nostocales</taxon>
        <taxon>Tolypothrichaceae</taxon>
        <taxon>Tolypothrix</taxon>
    </lineage>
</organism>
<evidence type="ECO:0000259" key="2">
    <source>
        <dbReference type="PROSITE" id="PS50914"/>
    </source>
</evidence>